<sequence>MEGEGEGQAVSASIKNDVNVSERLLYSFKIPFIGEEIVSSMLGIGEGSASGRNERVRDPS</sequence>
<feature type="non-terminal residue" evidence="1">
    <location>
        <position position="60"/>
    </location>
</feature>
<evidence type="ECO:0000313" key="1">
    <source>
        <dbReference type="EMBL" id="THU82374.1"/>
    </source>
</evidence>
<evidence type="ECO:0000313" key="2">
    <source>
        <dbReference type="Proteomes" id="UP000297245"/>
    </source>
</evidence>
<accession>A0A4S8L1T5</accession>
<keyword evidence="2" id="KW-1185">Reference proteome</keyword>
<dbReference type="EMBL" id="ML179736">
    <property type="protein sequence ID" value="THU82374.1"/>
    <property type="molecule type" value="Genomic_DNA"/>
</dbReference>
<reference evidence="1 2" key="1">
    <citation type="journal article" date="2019" name="Nat. Ecol. Evol.">
        <title>Megaphylogeny resolves global patterns of mushroom evolution.</title>
        <authorList>
            <person name="Varga T."/>
            <person name="Krizsan K."/>
            <person name="Foldi C."/>
            <person name="Dima B."/>
            <person name="Sanchez-Garcia M."/>
            <person name="Sanchez-Ramirez S."/>
            <person name="Szollosi G.J."/>
            <person name="Szarkandi J.G."/>
            <person name="Papp V."/>
            <person name="Albert L."/>
            <person name="Andreopoulos W."/>
            <person name="Angelini C."/>
            <person name="Antonin V."/>
            <person name="Barry K.W."/>
            <person name="Bougher N.L."/>
            <person name="Buchanan P."/>
            <person name="Buyck B."/>
            <person name="Bense V."/>
            <person name="Catcheside P."/>
            <person name="Chovatia M."/>
            <person name="Cooper J."/>
            <person name="Damon W."/>
            <person name="Desjardin D."/>
            <person name="Finy P."/>
            <person name="Geml J."/>
            <person name="Haridas S."/>
            <person name="Hughes K."/>
            <person name="Justo A."/>
            <person name="Karasinski D."/>
            <person name="Kautmanova I."/>
            <person name="Kiss B."/>
            <person name="Kocsube S."/>
            <person name="Kotiranta H."/>
            <person name="LaButti K.M."/>
            <person name="Lechner B.E."/>
            <person name="Liimatainen K."/>
            <person name="Lipzen A."/>
            <person name="Lukacs Z."/>
            <person name="Mihaltcheva S."/>
            <person name="Morgado L.N."/>
            <person name="Niskanen T."/>
            <person name="Noordeloos M.E."/>
            <person name="Ohm R.A."/>
            <person name="Ortiz-Santana B."/>
            <person name="Ovrebo C."/>
            <person name="Racz N."/>
            <person name="Riley R."/>
            <person name="Savchenko A."/>
            <person name="Shiryaev A."/>
            <person name="Soop K."/>
            <person name="Spirin V."/>
            <person name="Szebenyi C."/>
            <person name="Tomsovsky M."/>
            <person name="Tulloss R.E."/>
            <person name="Uehling J."/>
            <person name="Grigoriev I.V."/>
            <person name="Vagvolgyi C."/>
            <person name="Papp T."/>
            <person name="Martin F.M."/>
            <person name="Miettinen O."/>
            <person name="Hibbett D.S."/>
            <person name="Nagy L.G."/>
        </authorList>
    </citation>
    <scope>NUCLEOTIDE SEQUENCE [LARGE SCALE GENOMIC DNA]</scope>
    <source>
        <strain evidence="1 2">CBS 962.96</strain>
    </source>
</reference>
<dbReference type="Proteomes" id="UP000297245">
    <property type="component" value="Unassembled WGS sequence"/>
</dbReference>
<organism evidence="1 2">
    <name type="scientific">Dendrothele bispora (strain CBS 962.96)</name>
    <dbReference type="NCBI Taxonomy" id="1314807"/>
    <lineage>
        <taxon>Eukaryota</taxon>
        <taxon>Fungi</taxon>
        <taxon>Dikarya</taxon>
        <taxon>Basidiomycota</taxon>
        <taxon>Agaricomycotina</taxon>
        <taxon>Agaricomycetes</taxon>
        <taxon>Agaricomycetidae</taxon>
        <taxon>Agaricales</taxon>
        <taxon>Agaricales incertae sedis</taxon>
        <taxon>Dendrothele</taxon>
    </lineage>
</organism>
<name>A0A4S8L1T5_DENBC</name>
<dbReference type="AlphaFoldDB" id="A0A4S8L1T5"/>
<proteinExistence type="predicted"/>
<gene>
    <name evidence="1" type="ORF">K435DRAFT_784644</name>
</gene>
<protein>
    <submittedName>
        <fullName evidence="1">Uncharacterized protein</fullName>
    </submittedName>
</protein>